<dbReference type="Pfam" id="PF01842">
    <property type="entry name" value="ACT"/>
    <property type="match status" value="1"/>
</dbReference>
<evidence type="ECO:0000256" key="17">
    <source>
        <dbReference type="ARBA" id="ARBA00031520"/>
    </source>
</evidence>
<evidence type="ECO:0000256" key="5">
    <source>
        <dbReference type="ARBA" id="ARBA00004817"/>
    </source>
</evidence>
<dbReference type="SMART" id="SM00830">
    <property type="entry name" value="CM_2"/>
    <property type="match status" value="1"/>
</dbReference>
<dbReference type="SUPFAM" id="SSF53850">
    <property type="entry name" value="Periplasmic binding protein-like II"/>
    <property type="match status" value="1"/>
</dbReference>
<proteinExistence type="predicted"/>
<dbReference type="PROSITE" id="PS51168">
    <property type="entry name" value="CHORISMATE_MUT_2"/>
    <property type="match status" value="1"/>
</dbReference>
<evidence type="ECO:0000256" key="6">
    <source>
        <dbReference type="ARBA" id="ARBA00012404"/>
    </source>
</evidence>
<keyword evidence="11" id="KW-0057">Aromatic amino acid biosynthesis</keyword>
<dbReference type="SUPFAM" id="SSF48600">
    <property type="entry name" value="Chorismate mutase II"/>
    <property type="match status" value="1"/>
</dbReference>
<dbReference type="InterPro" id="IPR010957">
    <property type="entry name" value="G/b/e-P-prot_chorismate_mutase"/>
</dbReference>
<dbReference type="PIRSF" id="PIRSF001500">
    <property type="entry name" value="Chor_mut_pdt_Ppr"/>
    <property type="match status" value="1"/>
</dbReference>
<keyword evidence="23" id="KW-1185">Reference proteome</keyword>
<protein>
    <recommendedName>
        <fullName evidence="8">Bifunctional chorismate mutase/prephenate dehydratase</fullName>
        <ecNumber evidence="7">4.2.1.51</ecNumber>
        <ecNumber evidence="6">5.4.99.5</ecNumber>
    </recommendedName>
    <alternativeName>
        <fullName evidence="17">Chorismate mutase-prephenate dehydratase</fullName>
    </alternativeName>
    <alternativeName>
        <fullName evidence="16">p-protein</fullName>
    </alternativeName>
</protein>
<evidence type="ECO:0000259" key="21">
    <source>
        <dbReference type="PROSITE" id="PS51671"/>
    </source>
</evidence>
<accession>A0ABQ0C512</accession>
<dbReference type="CDD" id="cd13630">
    <property type="entry name" value="PBP2_PDT_1"/>
    <property type="match status" value="1"/>
</dbReference>
<name>A0ABQ0C512_9PROT</name>
<feature type="domain" description="Chorismate mutase" evidence="19">
    <location>
        <begin position="1"/>
        <end position="87"/>
    </location>
</feature>
<dbReference type="PROSITE" id="PS00858">
    <property type="entry name" value="PREPHENATE_DEHYDR_2"/>
    <property type="match status" value="1"/>
</dbReference>
<evidence type="ECO:0000256" key="18">
    <source>
        <dbReference type="ARBA" id="ARBA00047848"/>
    </source>
</evidence>
<evidence type="ECO:0000256" key="9">
    <source>
        <dbReference type="ARBA" id="ARBA00022490"/>
    </source>
</evidence>
<comment type="catalytic activity">
    <reaction evidence="1">
        <text>chorismate = prephenate</text>
        <dbReference type="Rhea" id="RHEA:13897"/>
        <dbReference type="ChEBI" id="CHEBI:29748"/>
        <dbReference type="ChEBI" id="CHEBI:29934"/>
        <dbReference type="EC" id="5.4.99.5"/>
    </reaction>
</comment>
<evidence type="ECO:0000256" key="14">
    <source>
        <dbReference type="ARBA" id="ARBA00023239"/>
    </source>
</evidence>
<evidence type="ECO:0000256" key="1">
    <source>
        <dbReference type="ARBA" id="ARBA00000824"/>
    </source>
</evidence>
<keyword evidence="15" id="KW-0511">Multifunctional enzyme</keyword>
<evidence type="ECO:0000256" key="12">
    <source>
        <dbReference type="ARBA" id="ARBA00023222"/>
    </source>
</evidence>
<evidence type="ECO:0000313" key="23">
    <source>
        <dbReference type="Proteomes" id="UP001628193"/>
    </source>
</evidence>
<dbReference type="Pfam" id="PF00800">
    <property type="entry name" value="PDT"/>
    <property type="match status" value="1"/>
</dbReference>
<dbReference type="InterPro" id="IPR002701">
    <property type="entry name" value="CM_II_prokaryot"/>
</dbReference>
<dbReference type="InterPro" id="IPR045865">
    <property type="entry name" value="ACT-like_dom_sf"/>
</dbReference>
<dbReference type="Pfam" id="PF01817">
    <property type="entry name" value="CM_2"/>
    <property type="match status" value="1"/>
</dbReference>
<evidence type="ECO:0000256" key="10">
    <source>
        <dbReference type="ARBA" id="ARBA00022605"/>
    </source>
</evidence>
<dbReference type="Gene3D" id="1.20.59.10">
    <property type="entry name" value="Chorismate mutase"/>
    <property type="match status" value="1"/>
</dbReference>
<evidence type="ECO:0000256" key="3">
    <source>
        <dbReference type="ARBA" id="ARBA00004496"/>
    </source>
</evidence>
<comment type="function">
    <text evidence="2">Catalyzes the Claisen rearrangement of chorismate to prephenate and the decarboxylation/dehydration of prephenate to phenylpyruvate.</text>
</comment>
<comment type="pathway">
    <text evidence="4">Amino-acid biosynthesis; L-phenylalanine biosynthesis; phenylpyruvate from prephenate: step 1/1.</text>
</comment>
<gene>
    <name evidence="22" type="primary">pheA</name>
    <name evidence="22" type="ORF">SIID45300_00274</name>
</gene>
<dbReference type="Proteomes" id="UP001628193">
    <property type="component" value="Unassembled WGS sequence"/>
</dbReference>
<dbReference type="PANTHER" id="PTHR21022:SF19">
    <property type="entry name" value="PREPHENATE DEHYDRATASE-RELATED"/>
    <property type="match status" value="1"/>
</dbReference>
<feature type="domain" description="Prephenate dehydratase" evidence="20">
    <location>
        <begin position="87"/>
        <end position="261"/>
    </location>
</feature>
<dbReference type="InterPro" id="IPR018528">
    <property type="entry name" value="Preph_deHydtase_CS"/>
</dbReference>
<dbReference type="InterPro" id="IPR036979">
    <property type="entry name" value="CM_dom_sf"/>
</dbReference>
<comment type="subcellular location">
    <subcellularLocation>
        <location evidence="3">Cytoplasm</location>
    </subcellularLocation>
</comment>
<evidence type="ECO:0000259" key="20">
    <source>
        <dbReference type="PROSITE" id="PS51171"/>
    </source>
</evidence>
<dbReference type="InterPro" id="IPR036263">
    <property type="entry name" value="Chorismate_II_sf"/>
</dbReference>
<keyword evidence="14" id="KW-0456">Lyase</keyword>
<dbReference type="PROSITE" id="PS51171">
    <property type="entry name" value="PREPHENATE_DEHYDR_3"/>
    <property type="match status" value="1"/>
</dbReference>
<comment type="caution">
    <text evidence="22">The sequence shown here is derived from an EMBL/GenBank/DDBJ whole genome shotgun (WGS) entry which is preliminary data.</text>
</comment>
<keyword evidence="9" id="KW-0963">Cytoplasm</keyword>
<comment type="pathway">
    <text evidence="5">Metabolic intermediate biosynthesis; prephenate biosynthesis; prephenate from chorismate: step 1/1.</text>
</comment>
<evidence type="ECO:0000256" key="4">
    <source>
        <dbReference type="ARBA" id="ARBA00004741"/>
    </source>
</evidence>
<dbReference type="SUPFAM" id="SSF55021">
    <property type="entry name" value="ACT-like"/>
    <property type="match status" value="1"/>
</dbReference>
<organism evidence="22 23">
    <name type="scientific">Candidatus Magnetaquiglobus chichijimensis</name>
    <dbReference type="NCBI Taxonomy" id="3141448"/>
    <lineage>
        <taxon>Bacteria</taxon>
        <taxon>Pseudomonadati</taxon>
        <taxon>Pseudomonadota</taxon>
        <taxon>Magnetococcia</taxon>
        <taxon>Magnetococcales</taxon>
        <taxon>Candidatus Magnetaquicoccaceae</taxon>
        <taxon>Candidatus Magnetaquiglobus</taxon>
    </lineage>
</organism>
<keyword evidence="13" id="KW-0413">Isomerase</keyword>
<dbReference type="InterPro" id="IPR002912">
    <property type="entry name" value="ACT_dom"/>
</dbReference>
<evidence type="ECO:0000256" key="2">
    <source>
        <dbReference type="ARBA" id="ARBA00002364"/>
    </source>
</evidence>
<sequence>MREAIDAIDDRIHDLLMERIERVLEVGHLKSVQGNVSPDPSFYRPEREASIHRRLEARHRGPLPKAALHRIYREIISASLSLEKRLTVAYLGPEHAFAHLAALKQFGSSCHLRPTVSIDELFHEVEVNRADFGVAPVENSNEGMISHTLDRFVDSPLSIRGEIYVEVSYAVFSGVGSTGAVRLLLGTRLAMTRCRGWIERHMPGAPQRVVESMAEALRVAREESGVAIVAPMALAEVLGCEILAEHIEDRAEEIRFLVIGRGEPTRSGRDKTSLMFTFRDQPGFLHQVLGIFAKRQINLTRIESRPSGRQAWEYLFFLDLSGHLGDPPVAGAMEELAQMPGVTARILGSYPVRAL</sequence>
<evidence type="ECO:0000256" key="8">
    <source>
        <dbReference type="ARBA" id="ARBA00014401"/>
    </source>
</evidence>
<evidence type="ECO:0000256" key="16">
    <source>
        <dbReference type="ARBA" id="ARBA00031175"/>
    </source>
</evidence>
<dbReference type="Gene3D" id="3.40.190.10">
    <property type="entry name" value="Periplasmic binding protein-like II"/>
    <property type="match status" value="2"/>
</dbReference>
<comment type="catalytic activity">
    <reaction evidence="18">
        <text>prephenate + H(+) = 3-phenylpyruvate + CO2 + H2O</text>
        <dbReference type="Rhea" id="RHEA:21648"/>
        <dbReference type="ChEBI" id="CHEBI:15377"/>
        <dbReference type="ChEBI" id="CHEBI:15378"/>
        <dbReference type="ChEBI" id="CHEBI:16526"/>
        <dbReference type="ChEBI" id="CHEBI:18005"/>
        <dbReference type="ChEBI" id="CHEBI:29934"/>
        <dbReference type="EC" id="4.2.1.51"/>
    </reaction>
</comment>
<feature type="domain" description="ACT" evidence="21">
    <location>
        <begin position="273"/>
        <end position="351"/>
    </location>
</feature>
<dbReference type="PANTHER" id="PTHR21022">
    <property type="entry name" value="PREPHENATE DEHYDRATASE P PROTEIN"/>
    <property type="match status" value="1"/>
</dbReference>
<evidence type="ECO:0000313" key="22">
    <source>
        <dbReference type="EMBL" id="GAB0055975.1"/>
    </source>
</evidence>
<dbReference type="EC" id="5.4.99.5" evidence="6"/>
<dbReference type="InterPro" id="IPR001086">
    <property type="entry name" value="Preph_deHydtase"/>
</dbReference>
<evidence type="ECO:0000256" key="13">
    <source>
        <dbReference type="ARBA" id="ARBA00023235"/>
    </source>
</evidence>
<dbReference type="InterPro" id="IPR008242">
    <property type="entry name" value="Chor_mutase/pphenate_deHydtase"/>
</dbReference>
<evidence type="ECO:0000256" key="7">
    <source>
        <dbReference type="ARBA" id="ARBA00013147"/>
    </source>
</evidence>
<reference evidence="22 23" key="1">
    <citation type="submission" date="2024-09" db="EMBL/GenBank/DDBJ databases">
        <title>Draft genome sequence of Candidatus Magnetaquicoccaceae bacterium FCR-1.</title>
        <authorList>
            <person name="Shimoshige H."/>
            <person name="Shimamura S."/>
            <person name="Taoka A."/>
            <person name="Kobayashi H."/>
            <person name="Maekawa T."/>
        </authorList>
    </citation>
    <scope>NUCLEOTIDE SEQUENCE [LARGE SCALE GENOMIC DNA]</scope>
    <source>
        <strain evidence="22 23">FCR-1</strain>
    </source>
</reference>
<dbReference type="Gene3D" id="3.30.70.260">
    <property type="match status" value="1"/>
</dbReference>
<keyword evidence="12" id="KW-0584">Phenylalanine biosynthesis</keyword>
<evidence type="ECO:0000256" key="15">
    <source>
        <dbReference type="ARBA" id="ARBA00023268"/>
    </source>
</evidence>
<dbReference type="CDD" id="cd04905">
    <property type="entry name" value="ACT_CM-PDT"/>
    <property type="match status" value="1"/>
</dbReference>
<dbReference type="EMBL" id="BAAFGK010000001">
    <property type="protein sequence ID" value="GAB0055975.1"/>
    <property type="molecule type" value="Genomic_DNA"/>
</dbReference>
<dbReference type="EC" id="4.2.1.51" evidence="7"/>
<keyword evidence="10" id="KW-0028">Amino-acid biosynthesis</keyword>
<dbReference type="NCBIfam" id="TIGR01807">
    <property type="entry name" value="CM_P2"/>
    <property type="match status" value="1"/>
</dbReference>
<dbReference type="PROSITE" id="PS51671">
    <property type="entry name" value="ACT"/>
    <property type="match status" value="1"/>
</dbReference>
<evidence type="ECO:0000259" key="19">
    <source>
        <dbReference type="PROSITE" id="PS51168"/>
    </source>
</evidence>
<evidence type="ECO:0000256" key="11">
    <source>
        <dbReference type="ARBA" id="ARBA00023141"/>
    </source>
</evidence>